<dbReference type="AlphaFoldDB" id="A0A383W9E6"/>
<organism evidence="2 3">
    <name type="scientific">Tetradesmus obliquus</name>
    <name type="common">Green alga</name>
    <name type="synonym">Acutodesmus obliquus</name>
    <dbReference type="NCBI Taxonomy" id="3088"/>
    <lineage>
        <taxon>Eukaryota</taxon>
        <taxon>Viridiplantae</taxon>
        <taxon>Chlorophyta</taxon>
        <taxon>core chlorophytes</taxon>
        <taxon>Chlorophyceae</taxon>
        <taxon>CS clade</taxon>
        <taxon>Sphaeropleales</taxon>
        <taxon>Scenedesmaceae</taxon>
        <taxon>Tetradesmus</taxon>
    </lineage>
</organism>
<protein>
    <submittedName>
        <fullName evidence="2">Uncharacterized protein</fullName>
    </submittedName>
</protein>
<name>A0A383W9E6_TETOB</name>
<reference evidence="2 3" key="1">
    <citation type="submission" date="2016-10" db="EMBL/GenBank/DDBJ databases">
        <authorList>
            <person name="Cai Z."/>
        </authorList>
    </citation>
    <scope>NUCLEOTIDE SEQUENCE [LARGE SCALE GENOMIC DNA]</scope>
</reference>
<dbReference type="EMBL" id="FNXT01001194">
    <property type="protein sequence ID" value="SZX73634.1"/>
    <property type="molecule type" value="Genomic_DNA"/>
</dbReference>
<keyword evidence="3" id="KW-1185">Reference proteome</keyword>
<sequence>MACLAAIAKLMQLTELVLSDDDGQNRLTPRGLMVLTTLTGLQKLDVTGSDVSQQQLEVFWAAVPWQQRQQAAG</sequence>
<dbReference type="Proteomes" id="UP000256970">
    <property type="component" value="Unassembled WGS sequence"/>
</dbReference>
<keyword evidence="1" id="KW-0732">Signal</keyword>
<feature type="chain" id="PRO_5016789584" evidence="1">
    <location>
        <begin position="20"/>
        <end position="73"/>
    </location>
</feature>
<feature type="signal peptide" evidence="1">
    <location>
        <begin position="1"/>
        <end position="19"/>
    </location>
</feature>
<accession>A0A383W9E6</accession>
<evidence type="ECO:0000313" key="3">
    <source>
        <dbReference type="Proteomes" id="UP000256970"/>
    </source>
</evidence>
<proteinExistence type="predicted"/>
<gene>
    <name evidence="2" type="ORF">BQ4739_LOCUS13891</name>
</gene>
<evidence type="ECO:0000256" key="1">
    <source>
        <dbReference type="SAM" id="SignalP"/>
    </source>
</evidence>
<evidence type="ECO:0000313" key="2">
    <source>
        <dbReference type="EMBL" id="SZX73634.1"/>
    </source>
</evidence>